<reference evidence="2 3" key="1">
    <citation type="submission" date="2015-01" db="EMBL/GenBank/DDBJ databases">
        <title>The Genome Sequence of Ochroconis gallopava CBS43764.</title>
        <authorList>
            <consortium name="The Broad Institute Genomics Platform"/>
            <person name="Cuomo C."/>
            <person name="de Hoog S."/>
            <person name="Gorbushina A."/>
            <person name="Stielow B."/>
            <person name="Teixiera M."/>
            <person name="Abouelleil A."/>
            <person name="Chapman S.B."/>
            <person name="Priest M."/>
            <person name="Young S.K."/>
            <person name="Wortman J."/>
            <person name="Nusbaum C."/>
            <person name="Birren B."/>
        </authorList>
    </citation>
    <scope>NUCLEOTIDE SEQUENCE [LARGE SCALE GENOMIC DNA]</scope>
    <source>
        <strain evidence="2 3">CBS 43764</strain>
    </source>
</reference>
<gene>
    <name evidence="2" type="ORF">PV09_03497</name>
</gene>
<feature type="compositionally biased region" description="Basic and acidic residues" evidence="1">
    <location>
        <begin position="283"/>
        <end position="294"/>
    </location>
</feature>
<feature type="region of interest" description="Disordered" evidence="1">
    <location>
        <begin position="118"/>
        <end position="149"/>
    </location>
</feature>
<keyword evidence="3" id="KW-1185">Reference proteome</keyword>
<feature type="compositionally biased region" description="Basic and acidic residues" evidence="1">
    <location>
        <begin position="55"/>
        <end position="66"/>
    </location>
</feature>
<dbReference type="Pfam" id="PF07052">
    <property type="entry name" value="Hep_59"/>
    <property type="match status" value="1"/>
</dbReference>
<feature type="region of interest" description="Disordered" evidence="1">
    <location>
        <begin position="172"/>
        <end position="203"/>
    </location>
</feature>
<feature type="region of interest" description="Disordered" evidence="1">
    <location>
        <begin position="1"/>
        <end position="83"/>
    </location>
</feature>
<dbReference type="GeneID" id="27311470"/>
<dbReference type="InParanoid" id="A0A0D1XSA4"/>
<feature type="compositionally biased region" description="Polar residues" evidence="1">
    <location>
        <begin position="67"/>
        <end position="76"/>
    </location>
</feature>
<feature type="compositionally biased region" description="Basic and acidic residues" evidence="1">
    <location>
        <begin position="253"/>
        <end position="271"/>
    </location>
</feature>
<accession>A0A0D1XSA4</accession>
<dbReference type="HOGENOM" id="CLU_047429_1_0_1"/>
<feature type="region of interest" description="Disordered" evidence="1">
    <location>
        <begin position="246"/>
        <end position="294"/>
    </location>
</feature>
<evidence type="ECO:0000313" key="3">
    <source>
        <dbReference type="Proteomes" id="UP000053259"/>
    </source>
</evidence>
<dbReference type="VEuPathDB" id="FungiDB:PV09_03497"/>
<dbReference type="EMBL" id="KN847537">
    <property type="protein sequence ID" value="KIW05626.1"/>
    <property type="molecule type" value="Genomic_DNA"/>
</dbReference>
<dbReference type="RefSeq" id="XP_016215495.1">
    <property type="nucleotide sequence ID" value="XM_016356702.1"/>
</dbReference>
<name>A0A0D1XSA4_9PEZI</name>
<proteinExistence type="predicted"/>
<evidence type="ECO:0000313" key="2">
    <source>
        <dbReference type="EMBL" id="KIW05626.1"/>
    </source>
</evidence>
<feature type="compositionally biased region" description="Basic residues" evidence="1">
    <location>
        <begin position="12"/>
        <end position="25"/>
    </location>
</feature>
<dbReference type="Proteomes" id="UP000053259">
    <property type="component" value="Unassembled WGS sequence"/>
</dbReference>
<dbReference type="InterPro" id="IPR010756">
    <property type="entry name" value="Tls1-like"/>
</dbReference>
<dbReference type="AlphaFoldDB" id="A0A0D1XSA4"/>
<protein>
    <submittedName>
        <fullName evidence="2">Uncharacterized protein</fullName>
    </submittedName>
</protein>
<sequence length="294" mass="32946">MSGNEREAAPIFKKRGKATFKRKHEHDHESESETDQQISVAEILRQRKHCKVRRRASDALPAKDELQPSSIANKQQSDVDRMHGRFVPQTGQVVGMYDKQMNDYIEAKMAEFRNQKSASVAAREDSTASAAKTSTGTSHDIATQKQDKQSVAAGKLIEVDLGDSVSKYQEEEAAKALKPSKVRLGRDGKPWRPRKRRDSESLARDALVESVLKENSLSRFQDFMSSTTSTAANNEYVDEEAVLQNFKSNYQDPVRRESRRAGHSTKSDQPRGPKLGGSKNARRAMEEHAAGKKM</sequence>
<dbReference type="OrthoDB" id="5627at2759"/>
<organism evidence="2 3">
    <name type="scientific">Verruconis gallopava</name>
    <dbReference type="NCBI Taxonomy" id="253628"/>
    <lineage>
        <taxon>Eukaryota</taxon>
        <taxon>Fungi</taxon>
        <taxon>Dikarya</taxon>
        <taxon>Ascomycota</taxon>
        <taxon>Pezizomycotina</taxon>
        <taxon>Dothideomycetes</taxon>
        <taxon>Pleosporomycetidae</taxon>
        <taxon>Venturiales</taxon>
        <taxon>Sympoventuriaceae</taxon>
        <taxon>Verruconis</taxon>
    </lineage>
</organism>
<evidence type="ECO:0000256" key="1">
    <source>
        <dbReference type="SAM" id="MobiDB-lite"/>
    </source>
</evidence>
<feature type="compositionally biased region" description="Low complexity" evidence="1">
    <location>
        <begin position="127"/>
        <end position="138"/>
    </location>
</feature>